<dbReference type="Gene3D" id="3.10.10.10">
    <property type="entry name" value="HIV Type 1 Reverse Transcriptase, subunit A, domain 1"/>
    <property type="match status" value="1"/>
</dbReference>
<dbReference type="Proteomes" id="UP000694397">
    <property type="component" value="Chromosome 2"/>
</dbReference>
<dbReference type="PANTHER" id="PTHR37984">
    <property type="entry name" value="PROTEIN CBG26694"/>
    <property type="match status" value="1"/>
</dbReference>
<name>A0A8C9T351_SCLFO</name>
<evidence type="ECO:0000313" key="5">
    <source>
        <dbReference type="Proteomes" id="UP000694397"/>
    </source>
</evidence>
<dbReference type="Pfam" id="PF00078">
    <property type="entry name" value="RVT_1"/>
    <property type="match status" value="1"/>
</dbReference>
<dbReference type="InterPro" id="IPR043502">
    <property type="entry name" value="DNA/RNA_pol_sf"/>
</dbReference>
<reference evidence="4" key="2">
    <citation type="submission" date="2025-08" db="UniProtKB">
        <authorList>
            <consortium name="Ensembl"/>
        </authorList>
    </citation>
    <scope>IDENTIFICATION</scope>
</reference>
<protein>
    <recommendedName>
        <fullName evidence="2">ribonuclease H</fullName>
        <ecNumber evidence="2">3.1.26.4</ecNumber>
    </recommendedName>
</protein>
<dbReference type="Ensembl" id="ENSSFOT00015043417.1">
    <property type="protein sequence ID" value="ENSSFOP00015041433.1"/>
    <property type="gene ID" value="ENSSFOG00015027310.1"/>
</dbReference>
<dbReference type="SUPFAM" id="SSF56672">
    <property type="entry name" value="DNA/RNA polymerases"/>
    <property type="match status" value="1"/>
</dbReference>
<evidence type="ECO:0000256" key="2">
    <source>
        <dbReference type="ARBA" id="ARBA00012180"/>
    </source>
</evidence>
<dbReference type="InterPro" id="IPR041577">
    <property type="entry name" value="RT_RNaseH_2"/>
</dbReference>
<dbReference type="PROSITE" id="PS50878">
    <property type="entry name" value="RT_POL"/>
    <property type="match status" value="1"/>
</dbReference>
<dbReference type="AlphaFoldDB" id="A0A8C9T351"/>
<sequence length="290" mass="32822">MVCSLKKDGSLRLCLDSKRLNEAIKRYPHKTPTLEEVNPQFHGAKWFSKLDAKAGYWSVQLDEQSQALTTFRTPLGRYCFTRLPFGLNISQDIFQQRVAEILEGLEGCVGIADDICVFGKTEEQHDKRLLSLLERAKETGLVFNSDKCFIKQRRIAFFRNVYSEDGTSPDPDKVKDIKNMPSPQHKEDLQRFLGLLTYMGSFIPNLSQKSASLRQLLKKEKPYDSSEDHQQAYDMLKDAISEYSSMAYFDTTTSVTLEVDASLKGLGAALLQNGRPVAFVSKTLTPTQTN</sequence>
<evidence type="ECO:0000259" key="3">
    <source>
        <dbReference type="PROSITE" id="PS50878"/>
    </source>
</evidence>
<keyword evidence="5" id="KW-1185">Reference proteome</keyword>
<organism evidence="4 5">
    <name type="scientific">Scleropages formosus</name>
    <name type="common">Asian bonytongue</name>
    <name type="synonym">Osteoglossum formosum</name>
    <dbReference type="NCBI Taxonomy" id="113540"/>
    <lineage>
        <taxon>Eukaryota</taxon>
        <taxon>Metazoa</taxon>
        <taxon>Chordata</taxon>
        <taxon>Craniata</taxon>
        <taxon>Vertebrata</taxon>
        <taxon>Euteleostomi</taxon>
        <taxon>Actinopterygii</taxon>
        <taxon>Neopterygii</taxon>
        <taxon>Teleostei</taxon>
        <taxon>Osteoglossocephala</taxon>
        <taxon>Osteoglossomorpha</taxon>
        <taxon>Osteoglossiformes</taxon>
        <taxon>Osteoglossidae</taxon>
        <taxon>Scleropages</taxon>
    </lineage>
</organism>
<accession>A0A8C9T351</accession>
<evidence type="ECO:0000313" key="4">
    <source>
        <dbReference type="Ensembl" id="ENSSFOP00015041433.1"/>
    </source>
</evidence>
<dbReference type="FunFam" id="3.30.70.270:FF:000023">
    <property type="entry name" value="Pol"/>
    <property type="match status" value="1"/>
</dbReference>
<dbReference type="CDD" id="cd01647">
    <property type="entry name" value="RT_LTR"/>
    <property type="match status" value="1"/>
</dbReference>
<dbReference type="GO" id="GO:0004523">
    <property type="term" value="F:RNA-DNA hybrid ribonuclease activity"/>
    <property type="evidence" value="ECO:0007669"/>
    <property type="project" value="UniProtKB-EC"/>
</dbReference>
<comment type="similarity">
    <text evidence="1">Belongs to the beta type-B retroviral polymerase family. HERV class-II K(HML-2) pol subfamily.</text>
</comment>
<dbReference type="EC" id="3.1.26.4" evidence="2"/>
<proteinExistence type="inferred from homology"/>
<reference evidence="4 5" key="1">
    <citation type="submission" date="2019-04" db="EMBL/GenBank/DDBJ databases">
        <authorList>
            <consortium name="Wellcome Sanger Institute Data Sharing"/>
        </authorList>
    </citation>
    <scope>NUCLEOTIDE SEQUENCE [LARGE SCALE GENOMIC DNA]</scope>
</reference>
<reference evidence="4" key="3">
    <citation type="submission" date="2025-09" db="UniProtKB">
        <authorList>
            <consortium name="Ensembl"/>
        </authorList>
    </citation>
    <scope>IDENTIFICATION</scope>
</reference>
<dbReference type="GeneTree" id="ENSGT01140000282569"/>
<dbReference type="InterPro" id="IPR000477">
    <property type="entry name" value="RT_dom"/>
</dbReference>
<dbReference type="Gene3D" id="3.30.70.270">
    <property type="match status" value="2"/>
</dbReference>
<dbReference type="OrthoDB" id="775972at2759"/>
<dbReference type="Pfam" id="PF17919">
    <property type="entry name" value="RT_RNaseH_2"/>
    <property type="match status" value="1"/>
</dbReference>
<dbReference type="InterPro" id="IPR050951">
    <property type="entry name" value="Retrovirus_Pol_polyprotein"/>
</dbReference>
<dbReference type="PANTHER" id="PTHR37984:SF7">
    <property type="entry name" value="INTEGRASE CATALYTIC DOMAIN-CONTAINING PROTEIN"/>
    <property type="match status" value="1"/>
</dbReference>
<dbReference type="InterPro" id="IPR043128">
    <property type="entry name" value="Rev_trsase/Diguanyl_cyclase"/>
</dbReference>
<feature type="domain" description="Reverse transcriptase" evidence="3">
    <location>
        <begin position="1"/>
        <end position="197"/>
    </location>
</feature>
<evidence type="ECO:0000256" key="1">
    <source>
        <dbReference type="ARBA" id="ARBA00010879"/>
    </source>
</evidence>